<sequence>MNQSYLSLTNLFGWRLRTTDGMTAGLRDALLDTDQWTIRLLAAEAEGWAPARELLIAPRMVVGYDEARAELDLDADAETLLSSPTMATEDGLAGFGDEDALPPDWAAHWRAEIDPDVVVEPPPAPADEVESEVAADLGAETDLSADDVLRAETLLGWSVETADGVAVTLNDLVFDDRDWALAYLDLSMSGPSTTAGGPSAADPHGSEQPCLVSRQSINWLDPAGETLHLTVGARELRASPAMPSPVAFDERAQVYLYEPA</sequence>
<accession>A0ABZ0S6E3</accession>
<gene>
    <name evidence="1" type="ORF">Thiowin_01007</name>
</gene>
<dbReference type="InterPro" id="IPR011033">
    <property type="entry name" value="PRC_barrel-like_sf"/>
</dbReference>
<dbReference type="Proteomes" id="UP001432180">
    <property type="component" value="Chromosome"/>
</dbReference>
<evidence type="ECO:0000313" key="2">
    <source>
        <dbReference type="Proteomes" id="UP001432180"/>
    </source>
</evidence>
<proteinExistence type="predicted"/>
<dbReference type="SUPFAM" id="SSF50346">
    <property type="entry name" value="PRC-barrel domain"/>
    <property type="match status" value="2"/>
</dbReference>
<reference evidence="1 2" key="1">
    <citation type="journal article" date="2023" name="Microorganisms">
        <title>Thiorhodovibrio frisius and Trv. litoralis spp. nov., Two Novel Members from a Clade of Fastidious Purple Sulfur Bacteria That Exhibit Unique Red-Shifted Light-Harvesting Capabilities.</title>
        <authorList>
            <person name="Methner A."/>
            <person name="Kuzyk S.B."/>
            <person name="Petersen J."/>
            <person name="Bauer S."/>
            <person name="Brinkmann H."/>
            <person name="Sichau K."/>
            <person name="Wanner G."/>
            <person name="Wolf J."/>
            <person name="Neumann-Schaal M."/>
            <person name="Henke P."/>
            <person name="Tank M."/>
            <person name="Sproer C."/>
            <person name="Bunk B."/>
            <person name="Overmann J."/>
        </authorList>
    </citation>
    <scope>NUCLEOTIDE SEQUENCE [LARGE SCALE GENOMIC DNA]</scope>
    <source>
        <strain evidence="1 2">DSM 6702</strain>
    </source>
</reference>
<keyword evidence="2" id="KW-1185">Reference proteome</keyword>
<organism evidence="1 2">
    <name type="scientific">Thiorhodovibrio winogradskyi</name>
    <dbReference type="NCBI Taxonomy" id="77007"/>
    <lineage>
        <taxon>Bacteria</taxon>
        <taxon>Pseudomonadati</taxon>
        <taxon>Pseudomonadota</taxon>
        <taxon>Gammaproteobacteria</taxon>
        <taxon>Chromatiales</taxon>
        <taxon>Chromatiaceae</taxon>
        <taxon>Thiorhodovibrio</taxon>
    </lineage>
</organism>
<name>A0ABZ0S6E3_9GAMM</name>
<dbReference type="RefSeq" id="WP_328986620.1">
    <property type="nucleotide sequence ID" value="NZ_CP121472.1"/>
</dbReference>
<dbReference type="EMBL" id="CP121472">
    <property type="protein sequence ID" value="WPL16074.1"/>
    <property type="molecule type" value="Genomic_DNA"/>
</dbReference>
<evidence type="ECO:0000313" key="1">
    <source>
        <dbReference type="EMBL" id="WPL16074.1"/>
    </source>
</evidence>
<protein>
    <submittedName>
        <fullName evidence="1">Uncharacterized protein</fullName>
    </submittedName>
</protein>